<evidence type="ECO:0000313" key="3">
    <source>
        <dbReference type="Proteomes" id="UP000681720"/>
    </source>
</evidence>
<name>A0A8S3DZY4_9BILA</name>
<accession>A0A8S3DZY4</accession>
<feature type="non-terminal residue" evidence="2">
    <location>
        <position position="21"/>
    </location>
</feature>
<evidence type="ECO:0000313" key="2">
    <source>
        <dbReference type="EMBL" id="CAF5052140.1"/>
    </source>
</evidence>
<comment type="caution">
    <text evidence="2">The sequence shown here is derived from an EMBL/GenBank/DDBJ whole genome shotgun (WGS) entry which is preliminary data.</text>
</comment>
<protein>
    <submittedName>
        <fullName evidence="2">Uncharacterized protein</fullName>
    </submittedName>
</protein>
<reference evidence="2" key="1">
    <citation type="submission" date="2021-02" db="EMBL/GenBank/DDBJ databases">
        <authorList>
            <person name="Nowell W R."/>
        </authorList>
    </citation>
    <scope>NUCLEOTIDE SEQUENCE</scope>
</reference>
<organism evidence="2 3">
    <name type="scientific">Rotaria magnacalcarata</name>
    <dbReference type="NCBI Taxonomy" id="392030"/>
    <lineage>
        <taxon>Eukaryota</taxon>
        <taxon>Metazoa</taxon>
        <taxon>Spiralia</taxon>
        <taxon>Gnathifera</taxon>
        <taxon>Rotifera</taxon>
        <taxon>Eurotatoria</taxon>
        <taxon>Bdelloidea</taxon>
        <taxon>Philodinida</taxon>
        <taxon>Philodinidae</taxon>
        <taxon>Rotaria</taxon>
    </lineage>
</organism>
<gene>
    <name evidence="1" type="ORF">BYL167_LOCUS51266</name>
    <name evidence="2" type="ORF">GIL414_LOCUS60030</name>
</gene>
<evidence type="ECO:0000313" key="1">
    <source>
        <dbReference type="EMBL" id="CAF4879010.1"/>
    </source>
</evidence>
<dbReference type="Proteomes" id="UP000681720">
    <property type="component" value="Unassembled WGS sequence"/>
</dbReference>
<dbReference type="Proteomes" id="UP000681967">
    <property type="component" value="Unassembled WGS sequence"/>
</dbReference>
<sequence>MEFEVLCFLLRSLPLRIVRAN</sequence>
<dbReference type="EMBL" id="CAJOBH010161115">
    <property type="protein sequence ID" value="CAF4879010.1"/>
    <property type="molecule type" value="Genomic_DNA"/>
</dbReference>
<proteinExistence type="predicted"/>
<dbReference type="EMBL" id="CAJOBJ010229755">
    <property type="protein sequence ID" value="CAF5052140.1"/>
    <property type="molecule type" value="Genomic_DNA"/>
</dbReference>
<dbReference type="AlphaFoldDB" id="A0A8S3DZY4"/>